<evidence type="ECO:0000313" key="6">
    <source>
        <dbReference type="EMBL" id="AZV80850.1"/>
    </source>
</evidence>
<keyword evidence="6" id="KW-0614">Plasmid</keyword>
<dbReference type="InterPro" id="IPR029154">
    <property type="entry name" value="HIBADH-like_NADP-bd"/>
</dbReference>
<dbReference type="GO" id="GO:0051287">
    <property type="term" value="F:NAD binding"/>
    <property type="evidence" value="ECO:0007669"/>
    <property type="project" value="InterPro"/>
</dbReference>
<protein>
    <submittedName>
        <fullName evidence="6">NAD(P)-dependent oxidoreductase</fullName>
    </submittedName>
</protein>
<dbReference type="EMBL" id="CP033221">
    <property type="protein sequence ID" value="AZV80850.1"/>
    <property type="molecule type" value="Genomic_DNA"/>
</dbReference>
<sequence>MKTRVGVIGLGKMGTAIALRLSGQDYAVEAWTRSGVNEVWAQETGVRGHETLAALVANVDVILLSLSDDAAVTSVLEVLIGLDISKRLIVDCSTVNPAVLTSYASRFHGAGAQVLDAPISGWPMMVSKGKCGIYIGGDESDVTRFKPIAEALSDRIVHAGSLGQGMMAKIVNNMMLASYWQSLREALQVGQSGGLSVEKMLEILINSPAANGVLALKAPVIKGAQTPPSFTVSGIVADLTMFNEVSRDAGIDTPTLRAALNNFANHEKTGAGEADFVSMIAAALTNADTETDGVL</sequence>
<evidence type="ECO:0000259" key="4">
    <source>
        <dbReference type="Pfam" id="PF03446"/>
    </source>
</evidence>
<feature type="domain" description="3-hydroxyisobutyrate dehydrogenase-like NAD-binding" evidence="5">
    <location>
        <begin position="163"/>
        <end position="281"/>
    </location>
</feature>
<proteinExistence type="predicted"/>
<dbReference type="Proteomes" id="UP000283063">
    <property type="component" value="Plasmid pW43B"/>
</dbReference>
<reference evidence="6 7" key="1">
    <citation type="submission" date="2018-10" db="EMBL/GenBank/DDBJ databases">
        <title>Parasedimentitalea marina sp. nov., a psychrophilic bacterium isolated from deep seawater of the New Britain Trench.</title>
        <authorList>
            <person name="Cao J."/>
        </authorList>
    </citation>
    <scope>NUCLEOTIDE SEQUENCE [LARGE SCALE GENOMIC DNA]</scope>
    <source>
        <strain evidence="6 7">W43</strain>
        <plasmid evidence="6 7">pW43B</plasmid>
    </source>
</reference>
<dbReference type="PANTHER" id="PTHR43580">
    <property type="entry name" value="OXIDOREDUCTASE GLYR1-RELATED"/>
    <property type="match status" value="1"/>
</dbReference>
<evidence type="ECO:0000256" key="3">
    <source>
        <dbReference type="PIRSR" id="PIRSR000103-1"/>
    </source>
</evidence>
<dbReference type="PIRSF" id="PIRSF000103">
    <property type="entry name" value="HIBADH"/>
    <property type="match status" value="1"/>
</dbReference>
<dbReference type="Gene3D" id="3.40.50.720">
    <property type="entry name" value="NAD(P)-binding Rossmann-like Domain"/>
    <property type="match status" value="1"/>
</dbReference>
<evidence type="ECO:0000259" key="5">
    <source>
        <dbReference type="Pfam" id="PF14833"/>
    </source>
</evidence>
<feature type="domain" description="6-phosphogluconate dehydrogenase NADP-binding" evidence="4">
    <location>
        <begin position="4"/>
        <end position="160"/>
    </location>
</feature>
<dbReference type="InterPro" id="IPR015815">
    <property type="entry name" value="HIBADH-related"/>
</dbReference>
<geneLocation type="plasmid" evidence="6 7">
    <name>pW43B</name>
</geneLocation>
<keyword evidence="1" id="KW-0560">Oxidoreductase</keyword>
<dbReference type="OrthoDB" id="9812907at2"/>
<dbReference type="InterPro" id="IPR013328">
    <property type="entry name" value="6PGD_dom2"/>
</dbReference>
<dbReference type="InterPro" id="IPR006115">
    <property type="entry name" value="6PGDH_NADP-bd"/>
</dbReference>
<feature type="active site" evidence="3">
    <location>
        <position position="169"/>
    </location>
</feature>
<evidence type="ECO:0000256" key="2">
    <source>
        <dbReference type="ARBA" id="ARBA00023027"/>
    </source>
</evidence>
<dbReference type="InterPro" id="IPR036291">
    <property type="entry name" value="NAD(P)-bd_dom_sf"/>
</dbReference>
<dbReference type="Gene3D" id="1.10.1040.10">
    <property type="entry name" value="N-(1-d-carboxylethyl)-l-norvaline Dehydrogenase, domain 2"/>
    <property type="match status" value="1"/>
</dbReference>
<dbReference type="PANTHER" id="PTHR43580:SF2">
    <property type="entry name" value="CYTOKINE-LIKE NUCLEAR FACTOR N-PAC"/>
    <property type="match status" value="1"/>
</dbReference>
<dbReference type="RefSeq" id="WP_127751349.1">
    <property type="nucleotide sequence ID" value="NZ_CP033221.1"/>
</dbReference>
<dbReference type="KEGG" id="sedi:EBB79_23165"/>
<accession>A0A3T0N9X9</accession>
<keyword evidence="2" id="KW-0520">NAD</keyword>
<dbReference type="AlphaFoldDB" id="A0A3T0N9X9"/>
<dbReference type="InterPro" id="IPR008927">
    <property type="entry name" value="6-PGluconate_DH-like_C_sf"/>
</dbReference>
<keyword evidence="7" id="KW-1185">Reference proteome</keyword>
<evidence type="ECO:0000256" key="1">
    <source>
        <dbReference type="ARBA" id="ARBA00023002"/>
    </source>
</evidence>
<dbReference type="InterPro" id="IPR051265">
    <property type="entry name" value="HIBADH-related_NP60_sf"/>
</dbReference>
<name>A0A3T0N9X9_9RHOB</name>
<dbReference type="Pfam" id="PF03446">
    <property type="entry name" value="NAD_binding_2"/>
    <property type="match status" value="1"/>
</dbReference>
<dbReference type="SUPFAM" id="SSF48179">
    <property type="entry name" value="6-phosphogluconate dehydrogenase C-terminal domain-like"/>
    <property type="match status" value="1"/>
</dbReference>
<evidence type="ECO:0000313" key="7">
    <source>
        <dbReference type="Proteomes" id="UP000283063"/>
    </source>
</evidence>
<dbReference type="SUPFAM" id="SSF51735">
    <property type="entry name" value="NAD(P)-binding Rossmann-fold domains"/>
    <property type="match status" value="1"/>
</dbReference>
<dbReference type="GO" id="GO:0016491">
    <property type="term" value="F:oxidoreductase activity"/>
    <property type="evidence" value="ECO:0007669"/>
    <property type="project" value="UniProtKB-KW"/>
</dbReference>
<dbReference type="Pfam" id="PF14833">
    <property type="entry name" value="NAD_binding_11"/>
    <property type="match status" value="1"/>
</dbReference>
<dbReference type="GO" id="GO:0050661">
    <property type="term" value="F:NADP binding"/>
    <property type="evidence" value="ECO:0007669"/>
    <property type="project" value="InterPro"/>
</dbReference>
<organism evidence="6 7">
    <name type="scientific">Parasedimentitalea marina</name>
    <dbReference type="NCBI Taxonomy" id="2483033"/>
    <lineage>
        <taxon>Bacteria</taxon>
        <taxon>Pseudomonadati</taxon>
        <taxon>Pseudomonadota</taxon>
        <taxon>Alphaproteobacteria</taxon>
        <taxon>Rhodobacterales</taxon>
        <taxon>Paracoccaceae</taxon>
        <taxon>Parasedimentitalea</taxon>
    </lineage>
</organism>
<gene>
    <name evidence="6" type="ORF">EBB79_23165</name>
</gene>